<dbReference type="InterPro" id="IPR039510">
    <property type="entry name" value="Vint_dom"/>
</dbReference>
<proteinExistence type="predicted"/>
<dbReference type="AlphaFoldDB" id="A0A7R9VLZ5"/>
<dbReference type="Pfam" id="PF14623">
    <property type="entry name" value="Vint"/>
    <property type="match status" value="2"/>
</dbReference>
<dbReference type="SMART" id="SM00327">
    <property type="entry name" value="VWA"/>
    <property type="match status" value="1"/>
</dbReference>
<dbReference type="InterPro" id="IPR032838">
    <property type="entry name" value="Vwaint_dom"/>
</dbReference>
<sequence length="871" mass="90372">MLDRPLRTLQRRSTRLRSRSSAHLFSSLFFLFGPGRSLGPSRALPNTSAWQLPRRGRPNAMESPVAAPDHGPVLGVPVARPVTARLGGAAPAATACCMRLRVATSDAAAAAASDADAARRLQHVLLTVAPPETGPRPRLDVCVVVDTSYSMSEPANAAGAEEVRLFSKMDLARRAALVVARALCADDTLTLLSFSNGVEKRLARTHMHAAGLAAAERAIETLQPQLGTNLWGGLVHGLESVEDVHPPPPDCDGNDSVRHGVVLLLTDGHPTCSPPEGELAAMQRYLAQRDGAAAELQGRPRAKLVTMGFGYDLNTKLLVDLATAHRAGESDYAFVPDGTMVLTNFVNLMANLRSTCARRMVLHITPPAPPSSAAAPDAGAALASAMDAAFTTGLSAPSPPDASRTVAGVPVARTCHGVDLTRLVKPMGGAVWRPLPTAHGVGVTVVLGDVQYGQELHALLTEVSPGSASGWANWGLQLEYEPLVPGVEAYDCTVDAAADANAMLRQIYRCRAVEAVQTAHRRGAVDLPGALGAVRDATLATLAAADACDSFVPHPILEDLMGQVSEALGSAEAWSRWGAHYLPSLLAAHRAQACNNFKDPGVLAYRSAHVEAVQAELNVLCDTLPAAVPSIRAAGRSATQCRAPVSTARFNAAFNNRHGGCFGAGSRVALPGGRTAAIEQLRAGDAVALPGGGAASVRCVVAYGGAAAVRLPGSGLVITPWHPVRVGGRWCFPADLASGAAAAAATAAVGTATGRAVPNADAALSSMLVSPGRVYNLVLDGGHVVMVNGIEAVTLGHGLQDEIARHPYFGSDAVVRDLEALPGWQCGWVNLDLLDGSVEIELDVATGLVAGMRSMHGMRAAPSEPPGVFAG</sequence>
<dbReference type="PANTHER" id="PTHR10579">
    <property type="entry name" value="CALCIUM-ACTIVATED CHLORIDE CHANNEL REGULATOR"/>
    <property type="match status" value="1"/>
</dbReference>
<protein>
    <recommendedName>
        <fullName evidence="1">VWFA domain-containing protein</fullName>
    </recommendedName>
</protein>
<dbReference type="InterPro" id="IPR002035">
    <property type="entry name" value="VWF_A"/>
</dbReference>
<dbReference type="SUPFAM" id="SSF53300">
    <property type="entry name" value="vWA-like"/>
    <property type="match status" value="1"/>
</dbReference>
<name>A0A7R9VLZ5_9CHLO</name>
<dbReference type="InterPro" id="IPR036465">
    <property type="entry name" value="vWFA_dom_sf"/>
</dbReference>
<dbReference type="EMBL" id="HBEC01031645">
    <property type="protein sequence ID" value="CAD8298676.1"/>
    <property type="molecule type" value="Transcribed_RNA"/>
</dbReference>
<dbReference type="InterPro" id="IPR051266">
    <property type="entry name" value="CLCR"/>
</dbReference>
<dbReference type="Gene3D" id="3.40.50.410">
    <property type="entry name" value="von Willebrand factor, type A domain"/>
    <property type="match status" value="1"/>
</dbReference>
<accession>A0A7R9VLZ5</accession>
<dbReference type="PANTHER" id="PTHR10579:SF43">
    <property type="entry name" value="ZINC FINGER (C3HC4-TYPE RING FINGER) FAMILY PROTEIN"/>
    <property type="match status" value="1"/>
</dbReference>
<reference evidence="2" key="1">
    <citation type="submission" date="2021-01" db="EMBL/GenBank/DDBJ databases">
        <authorList>
            <person name="Corre E."/>
            <person name="Pelletier E."/>
            <person name="Niang G."/>
            <person name="Scheremetjew M."/>
            <person name="Finn R."/>
            <person name="Kale V."/>
            <person name="Holt S."/>
            <person name="Cochrane G."/>
            <person name="Meng A."/>
            <person name="Brown T."/>
            <person name="Cohen L."/>
        </authorList>
    </citation>
    <scope>NUCLEOTIDE SEQUENCE</scope>
    <source>
        <strain evidence="2">CCMP219</strain>
    </source>
</reference>
<dbReference type="InterPro" id="IPR036844">
    <property type="entry name" value="Hint_dom_sf"/>
</dbReference>
<organism evidence="2">
    <name type="scientific">Chlamydomonas euryale</name>
    <dbReference type="NCBI Taxonomy" id="1486919"/>
    <lineage>
        <taxon>Eukaryota</taxon>
        <taxon>Viridiplantae</taxon>
        <taxon>Chlorophyta</taxon>
        <taxon>core chlorophytes</taxon>
        <taxon>Chlorophyceae</taxon>
        <taxon>CS clade</taxon>
        <taxon>Chlamydomonadales</taxon>
        <taxon>Chlamydomonadaceae</taxon>
        <taxon>Chlamydomonas</taxon>
    </lineage>
</organism>
<dbReference type="SUPFAM" id="SSF51294">
    <property type="entry name" value="Hedgehog/intein (Hint) domain"/>
    <property type="match status" value="1"/>
</dbReference>
<dbReference type="PROSITE" id="PS50234">
    <property type="entry name" value="VWFA"/>
    <property type="match status" value="1"/>
</dbReference>
<evidence type="ECO:0000313" key="2">
    <source>
        <dbReference type="EMBL" id="CAD8298676.1"/>
    </source>
</evidence>
<evidence type="ECO:0000259" key="1">
    <source>
        <dbReference type="PROSITE" id="PS50234"/>
    </source>
</evidence>
<dbReference type="Pfam" id="PF14624">
    <property type="entry name" value="Vwaint"/>
    <property type="match status" value="1"/>
</dbReference>
<feature type="domain" description="VWFA" evidence="1">
    <location>
        <begin position="140"/>
        <end position="349"/>
    </location>
</feature>
<gene>
    <name evidence="2" type="ORF">CEUR00632_LOCUS14685</name>
</gene>
<dbReference type="CDD" id="cd00198">
    <property type="entry name" value="vWFA"/>
    <property type="match status" value="1"/>
</dbReference>